<gene>
    <name evidence="1" type="ORF">AC812_02680</name>
</gene>
<dbReference type="EMBL" id="LGHJ01000008">
    <property type="protein sequence ID" value="KPL77770.1"/>
    <property type="molecule type" value="Genomic_DNA"/>
</dbReference>
<protein>
    <submittedName>
        <fullName evidence="1">Uncharacterized protein</fullName>
    </submittedName>
</protein>
<dbReference type="Proteomes" id="UP000050514">
    <property type="component" value="Unassembled WGS sequence"/>
</dbReference>
<organism evidence="1 2">
    <name type="scientific">Bellilinea caldifistulae</name>
    <dbReference type="NCBI Taxonomy" id="360411"/>
    <lineage>
        <taxon>Bacteria</taxon>
        <taxon>Bacillati</taxon>
        <taxon>Chloroflexota</taxon>
        <taxon>Anaerolineae</taxon>
        <taxon>Anaerolineales</taxon>
        <taxon>Anaerolineaceae</taxon>
        <taxon>Bellilinea</taxon>
    </lineage>
</organism>
<comment type="caution">
    <text evidence="1">The sequence shown here is derived from an EMBL/GenBank/DDBJ whole genome shotgun (WGS) entry which is preliminary data.</text>
</comment>
<evidence type="ECO:0000313" key="2">
    <source>
        <dbReference type="Proteomes" id="UP000050514"/>
    </source>
</evidence>
<dbReference type="AlphaFoldDB" id="A0A0N8GND2"/>
<proteinExistence type="predicted"/>
<keyword evidence="2" id="KW-1185">Reference proteome</keyword>
<name>A0A0N8GND2_9CHLR</name>
<sequence length="239" mass="25910">MLRKILLAIGILVLAGGLMAYAIHRASAENIGAELECPPGYAQVVNLEPIQTGDSSSTTSDQRCEPITEAQVEFLEPIKPGDEGWEIMPYEPTEKSEVVFGPSQESVYRCVFFLEPIQPGEQESKESEPVCSSGPIDSINGISLDSSYLIAKFYDNTNYGSLLVEYYGPSGCSTSISYGKTSLPSNLDNKFASGSSYSGCNVLEVFDFTNYTGPTYSCGPNCSSFYALNDHVSSWRTGD</sequence>
<accession>A0A0N8GND2</accession>
<evidence type="ECO:0000313" key="1">
    <source>
        <dbReference type="EMBL" id="KPL77770.1"/>
    </source>
</evidence>
<dbReference type="RefSeq" id="WP_061914345.1">
    <property type="nucleotide sequence ID" value="NZ_DF967971.1"/>
</dbReference>
<reference evidence="1 2" key="1">
    <citation type="submission" date="2015-07" db="EMBL/GenBank/DDBJ databases">
        <title>Draft genome of Bellilinea caldifistulae DSM 17877.</title>
        <authorList>
            <person name="Hemp J."/>
            <person name="Ward L.M."/>
            <person name="Pace L.A."/>
            <person name="Fischer W.W."/>
        </authorList>
    </citation>
    <scope>NUCLEOTIDE SEQUENCE [LARGE SCALE GENOMIC DNA]</scope>
    <source>
        <strain evidence="1 2">GOMI-1</strain>
    </source>
</reference>